<evidence type="ECO:0000313" key="12">
    <source>
        <dbReference type="Proteomes" id="UP001175261"/>
    </source>
</evidence>
<evidence type="ECO:0000256" key="6">
    <source>
        <dbReference type="ARBA" id="ARBA00022771"/>
    </source>
</evidence>
<dbReference type="PROSITE" id="PS51873">
    <property type="entry name" value="TRIAD"/>
    <property type="match status" value="1"/>
</dbReference>
<evidence type="ECO:0000256" key="1">
    <source>
        <dbReference type="ARBA" id="ARBA00001798"/>
    </source>
</evidence>
<dbReference type="InterPro" id="IPR017907">
    <property type="entry name" value="Znf_RING_CS"/>
</dbReference>
<evidence type="ECO:0000256" key="8">
    <source>
        <dbReference type="ARBA" id="ARBA00022833"/>
    </source>
</evidence>
<evidence type="ECO:0000313" key="11">
    <source>
        <dbReference type="EMBL" id="KAK0383055.1"/>
    </source>
</evidence>
<evidence type="ECO:0000256" key="3">
    <source>
        <dbReference type="ARBA" id="ARBA00022679"/>
    </source>
</evidence>
<dbReference type="GO" id="GO:0016567">
    <property type="term" value="P:protein ubiquitination"/>
    <property type="evidence" value="ECO:0007669"/>
    <property type="project" value="InterPro"/>
</dbReference>
<name>A0AA39G9B8_SARSR</name>
<dbReference type="InterPro" id="IPR031127">
    <property type="entry name" value="E3_UB_ligase_RBR"/>
</dbReference>
<evidence type="ECO:0000256" key="4">
    <source>
        <dbReference type="ARBA" id="ARBA00022723"/>
    </source>
</evidence>
<comment type="catalytic activity">
    <reaction evidence="1">
        <text>[E2 ubiquitin-conjugating enzyme]-S-ubiquitinyl-L-cysteine + [acceptor protein]-L-lysine = [E2 ubiquitin-conjugating enzyme]-L-cysteine + [acceptor protein]-N(6)-ubiquitinyl-L-lysine.</text>
        <dbReference type="EC" id="2.3.2.31"/>
    </reaction>
</comment>
<evidence type="ECO:0000259" key="10">
    <source>
        <dbReference type="PROSITE" id="PS51873"/>
    </source>
</evidence>
<feature type="compositionally biased region" description="Acidic residues" evidence="9">
    <location>
        <begin position="114"/>
        <end position="127"/>
    </location>
</feature>
<keyword evidence="6" id="KW-0863">Zinc-finger</keyword>
<evidence type="ECO:0000256" key="7">
    <source>
        <dbReference type="ARBA" id="ARBA00022786"/>
    </source>
</evidence>
<feature type="region of interest" description="Disordered" evidence="9">
    <location>
        <begin position="72"/>
        <end position="127"/>
    </location>
</feature>
<dbReference type="GO" id="GO:0061630">
    <property type="term" value="F:ubiquitin protein ligase activity"/>
    <property type="evidence" value="ECO:0007669"/>
    <property type="project" value="UniProtKB-EC"/>
</dbReference>
<dbReference type="PROSITE" id="PS00518">
    <property type="entry name" value="ZF_RING_1"/>
    <property type="match status" value="1"/>
</dbReference>
<dbReference type="InterPro" id="IPR002867">
    <property type="entry name" value="IBR_dom"/>
</dbReference>
<keyword evidence="7" id="KW-0833">Ubl conjugation pathway</keyword>
<reference evidence="11" key="1">
    <citation type="submission" date="2022-10" db="EMBL/GenBank/DDBJ databases">
        <title>Determination and structural analysis of whole genome sequence of Sarocladium strictum F4-1.</title>
        <authorList>
            <person name="Hu L."/>
            <person name="Jiang Y."/>
        </authorList>
    </citation>
    <scope>NUCLEOTIDE SEQUENCE</scope>
    <source>
        <strain evidence="11">F4-1</strain>
    </source>
</reference>
<gene>
    <name evidence="11" type="ORF">NLU13_8971</name>
</gene>
<keyword evidence="4" id="KW-0479">Metal-binding</keyword>
<dbReference type="Proteomes" id="UP001175261">
    <property type="component" value="Unassembled WGS sequence"/>
</dbReference>
<organism evidence="11 12">
    <name type="scientific">Sarocladium strictum</name>
    <name type="common">Black bundle disease fungus</name>
    <name type="synonym">Acremonium strictum</name>
    <dbReference type="NCBI Taxonomy" id="5046"/>
    <lineage>
        <taxon>Eukaryota</taxon>
        <taxon>Fungi</taxon>
        <taxon>Dikarya</taxon>
        <taxon>Ascomycota</taxon>
        <taxon>Pezizomycotina</taxon>
        <taxon>Sordariomycetes</taxon>
        <taxon>Hypocreomycetidae</taxon>
        <taxon>Hypocreales</taxon>
        <taxon>Sarocladiaceae</taxon>
        <taxon>Sarocladium</taxon>
    </lineage>
</organism>
<dbReference type="EC" id="2.3.2.31" evidence="2"/>
<keyword evidence="3" id="KW-0808">Transferase</keyword>
<evidence type="ECO:0000256" key="5">
    <source>
        <dbReference type="ARBA" id="ARBA00022737"/>
    </source>
</evidence>
<keyword evidence="12" id="KW-1185">Reference proteome</keyword>
<proteinExistence type="predicted"/>
<evidence type="ECO:0000256" key="2">
    <source>
        <dbReference type="ARBA" id="ARBA00012251"/>
    </source>
</evidence>
<dbReference type="Pfam" id="PF01485">
    <property type="entry name" value="IBR"/>
    <property type="match status" value="1"/>
</dbReference>
<accession>A0AA39G9B8</accession>
<dbReference type="CDD" id="cd22584">
    <property type="entry name" value="Rcat_RBR_unk"/>
    <property type="match status" value="1"/>
</dbReference>
<dbReference type="GO" id="GO:0008270">
    <property type="term" value="F:zinc ion binding"/>
    <property type="evidence" value="ECO:0007669"/>
    <property type="project" value="UniProtKB-KW"/>
</dbReference>
<keyword evidence="8" id="KW-0862">Zinc</keyword>
<dbReference type="InterPro" id="IPR044066">
    <property type="entry name" value="TRIAD_supradom"/>
</dbReference>
<protein>
    <recommendedName>
        <fullName evidence="2">RBR-type E3 ubiquitin transferase</fullName>
        <ecNumber evidence="2">2.3.2.31</ecNumber>
    </recommendedName>
</protein>
<dbReference type="PANTHER" id="PTHR11685">
    <property type="entry name" value="RBR FAMILY RING FINGER AND IBR DOMAIN-CONTAINING"/>
    <property type="match status" value="1"/>
</dbReference>
<sequence>MDFTDLELVDPETLLLIIQLQQDDAQALVQEAHPDTQEAQAQPLRFHEQVEVIDTNHTSATPGAEAITVEEVADTTDQSSEPANLDDELEASQPELSAAKTPSVGDTTASAPPEDIDEEDAVSESDSLPDLELIFPFVIDESGSSDDISERGQFSSDETGAQKRTRITCISCTTTTCKANTLQFPCSHFYCLDCVVDLHRAATTDESLFPPRCCAQVLPYDLARPILSEDEAEKYELKAIEYRTKDKTYCHQQTCSKFIPPRDIDGLKARCGECRAKTCTLCKQAFHEGACPADDQTADVLHYIDAQGWKCCPGCKNAIELNTGCNHMTNILLACLCKAEFCYECGKTWKTCACAQWDEGRLLDRVANVVDLNVPVGVDPAAHARTVARVRQDVINNHHCTRHRWEKRYGRHRCEECRFKLPEYIFLCTSCGIQSCWRCRLNRL</sequence>
<evidence type="ECO:0000256" key="9">
    <source>
        <dbReference type="SAM" id="MobiDB-lite"/>
    </source>
</evidence>
<comment type="caution">
    <text evidence="11">The sequence shown here is derived from an EMBL/GenBank/DDBJ whole genome shotgun (WGS) entry which is preliminary data.</text>
</comment>
<dbReference type="SUPFAM" id="SSF57850">
    <property type="entry name" value="RING/U-box"/>
    <property type="match status" value="1"/>
</dbReference>
<dbReference type="AlphaFoldDB" id="A0AA39G9B8"/>
<feature type="domain" description="RING-type" evidence="10">
    <location>
        <begin position="165"/>
        <end position="358"/>
    </location>
</feature>
<dbReference type="EMBL" id="JAPDFR010000009">
    <property type="protein sequence ID" value="KAK0383055.1"/>
    <property type="molecule type" value="Genomic_DNA"/>
</dbReference>
<dbReference type="CDD" id="cd20335">
    <property type="entry name" value="BRcat_RBR"/>
    <property type="match status" value="1"/>
</dbReference>
<dbReference type="Gene3D" id="1.20.120.1750">
    <property type="match status" value="1"/>
</dbReference>
<keyword evidence="5" id="KW-0677">Repeat</keyword>